<dbReference type="GO" id="GO:0035529">
    <property type="term" value="F:NADH pyrophosphatase activity"/>
    <property type="evidence" value="ECO:0007669"/>
    <property type="project" value="TreeGrafter"/>
</dbReference>
<evidence type="ECO:0000256" key="10">
    <source>
        <dbReference type="RuleBase" id="RU003476"/>
    </source>
</evidence>
<feature type="region of interest" description="Disordered" evidence="11">
    <location>
        <begin position="1"/>
        <end position="39"/>
    </location>
</feature>
<keyword evidence="7" id="KW-0460">Magnesium</keyword>
<dbReference type="Gene3D" id="3.90.79.20">
    <property type="match status" value="1"/>
</dbReference>
<dbReference type="CDD" id="cd03429">
    <property type="entry name" value="NUDIX_NADH_pyrophosphatase_Nudt13"/>
    <property type="match status" value="1"/>
</dbReference>
<gene>
    <name evidence="13" type="ORF">SAMN06296028_11452</name>
</gene>
<evidence type="ECO:0000256" key="6">
    <source>
        <dbReference type="ARBA" id="ARBA00022801"/>
    </source>
</evidence>
<comment type="similarity">
    <text evidence="3">Belongs to the Nudix hydrolase family. NudC subfamily.</text>
</comment>
<comment type="catalytic activity">
    <reaction evidence="9">
        <text>a 5'-end NAD(+)-phospho-ribonucleoside in mRNA + H2O = a 5'-end phospho-adenosine-phospho-ribonucleoside in mRNA + beta-nicotinamide D-ribonucleotide + 2 H(+)</text>
        <dbReference type="Rhea" id="RHEA:60876"/>
        <dbReference type="Rhea" id="RHEA-COMP:15698"/>
        <dbReference type="Rhea" id="RHEA-COMP:15719"/>
        <dbReference type="ChEBI" id="CHEBI:14649"/>
        <dbReference type="ChEBI" id="CHEBI:15377"/>
        <dbReference type="ChEBI" id="CHEBI:15378"/>
        <dbReference type="ChEBI" id="CHEBI:144029"/>
        <dbReference type="ChEBI" id="CHEBI:144051"/>
    </reaction>
    <physiologicalReaction direction="left-to-right" evidence="9">
        <dbReference type="Rhea" id="RHEA:60877"/>
    </physiologicalReaction>
</comment>
<dbReference type="Gene3D" id="3.90.79.10">
    <property type="entry name" value="Nucleoside Triphosphate Pyrophosphohydrolase"/>
    <property type="match status" value="1"/>
</dbReference>
<dbReference type="InterPro" id="IPR020476">
    <property type="entry name" value="Nudix_hydrolase"/>
</dbReference>
<dbReference type="Pfam" id="PF09297">
    <property type="entry name" value="Zn_ribbon_NUD"/>
    <property type="match status" value="1"/>
</dbReference>
<evidence type="ECO:0000256" key="4">
    <source>
        <dbReference type="ARBA" id="ARBA00012381"/>
    </source>
</evidence>
<evidence type="ECO:0000256" key="5">
    <source>
        <dbReference type="ARBA" id="ARBA00022723"/>
    </source>
</evidence>
<keyword evidence="14" id="KW-1185">Reference proteome</keyword>
<proteinExistence type="inferred from homology"/>
<dbReference type="InterPro" id="IPR015376">
    <property type="entry name" value="Znr_NADH_PPase"/>
</dbReference>
<dbReference type="GO" id="GO:0005829">
    <property type="term" value="C:cytosol"/>
    <property type="evidence" value="ECO:0007669"/>
    <property type="project" value="TreeGrafter"/>
</dbReference>
<evidence type="ECO:0000256" key="8">
    <source>
        <dbReference type="ARBA" id="ARBA00023027"/>
    </source>
</evidence>
<dbReference type="InterPro" id="IPR015375">
    <property type="entry name" value="NADH_PPase-like_N"/>
</dbReference>
<evidence type="ECO:0000256" key="7">
    <source>
        <dbReference type="ARBA" id="ARBA00022842"/>
    </source>
</evidence>
<evidence type="ECO:0000256" key="11">
    <source>
        <dbReference type="SAM" id="MobiDB-lite"/>
    </source>
</evidence>
<evidence type="ECO:0000313" key="14">
    <source>
        <dbReference type="Proteomes" id="UP000192929"/>
    </source>
</evidence>
<protein>
    <recommendedName>
        <fullName evidence="4">NAD(+) diphosphatase</fullName>
        <ecNumber evidence="4">3.6.1.22</ecNumber>
    </recommendedName>
</protein>
<dbReference type="InterPro" id="IPR000086">
    <property type="entry name" value="NUDIX_hydrolase_dom"/>
</dbReference>
<dbReference type="Pfam" id="PF09296">
    <property type="entry name" value="NUDIX-like"/>
    <property type="match status" value="1"/>
</dbReference>
<dbReference type="EMBL" id="FXAC01000014">
    <property type="protein sequence ID" value="SMF20161.1"/>
    <property type="molecule type" value="Genomic_DNA"/>
</dbReference>
<name>A0A1X7DRF3_9MICC</name>
<comment type="cofactor">
    <cofactor evidence="1">
        <name>Mg(2+)</name>
        <dbReference type="ChEBI" id="CHEBI:18420"/>
    </cofactor>
</comment>
<feature type="domain" description="Nudix hydrolase" evidence="12">
    <location>
        <begin position="188"/>
        <end position="317"/>
    </location>
</feature>
<keyword evidence="6 10" id="KW-0378">Hydrolase</keyword>
<evidence type="ECO:0000256" key="3">
    <source>
        <dbReference type="ARBA" id="ARBA00009595"/>
    </source>
</evidence>
<dbReference type="InterPro" id="IPR020084">
    <property type="entry name" value="NUDIX_hydrolase_CS"/>
</dbReference>
<comment type="cofactor">
    <cofactor evidence="2">
        <name>Zn(2+)</name>
        <dbReference type="ChEBI" id="CHEBI:29105"/>
    </cofactor>
</comment>
<sequence length="335" mass="36579">MGVRGPVYSGRVTSSQDPSTAPAPRLRPADLPFAGRPFERGAVEREREDLVARAVQDPDTRVLVLRGAHAPTNGDRLLLVPVSDVPPSTGDPARPDVYLGRLSDGTSVFLRTFPSDTLLPGHDGAQWDGLRTLATALDPEHTALLVTAQAVALWHRDHPRCPRCGTLTDVIRSGWARVCPQDESLHFPRTDPAIIVAIVDDHPDPREQRILLGRSALWQGNRFSTFAGFVEPGESAEQAVVREVREEAGITVDTVEYQGSQPWPFPRSLMLGFRAVAHTAHAVPDGEEILDVRWFTREELMSQAAAGEITLPGPVSIAHALIVSWLGHDLPESGW</sequence>
<dbReference type="PANTHER" id="PTHR42904:SF6">
    <property type="entry name" value="NAD-CAPPED RNA HYDROLASE NUDT12"/>
    <property type="match status" value="1"/>
</dbReference>
<dbReference type="PROSITE" id="PS51462">
    <property type="entry name" value="NUDIX"/>
    <property type="match status" value="1"/>
</dbReference>
<dbReference type="NCBIfam" id="NF001299">
    <property type="entry name" value="PRK00241.1"/>
    <property type="match status" value="1"/>
</dbReference>
<evidence type="ECO:0000256" key="2">
    <source>
        <dbReference type="ARBA" id="ARBA00001947"/>
    </source>
</evidence>
<evidence type="ECO:0000256" key="9">
    <source>
        <dbReference type="ARBA" id="ARBA00023679"/>
    </source>
</evidence>
<dbReference type="PRINTS" id="PR00502">
    <property type="entry name" value="NUDIXFAMILY"/>
</dbReference>
<dbReference type="EC" id="3.6.1.22" evidence="4"/>
<dbReference type="InterPro" id="IPR050241">
    <property type="entry name" value="NAD-cap_RNA_hydrolase_NudC"/>
</dbReference>
<dbReference type="GO" id="GO:0046872">
    <property type="term" value="F:metal ion binding"/>
    <property type="evidence" value="ECO:0007669"/>
    <property type="project" value="UniProtKB-KW"/>
</dbReference>
<accession>A0A1X7DRF3</accession>
<dbReference type="Pfam" id="PF00293">
    <property type="entry name" value="NUDIX"/>
    <property type="match status" value="1"/>
</dbReference>
<keyword evidence="8" id="KW-0520">NAD</keyword>
<feature type="compositionally biased region" description="Low complexity" evidence="11">
    <location>
        <begin position="22"/>
        <end position="34"/>
    </location>
</feature>
<evidence type="ECO:0000313" key="13">
    <source>
        <dbReference type="EMBL" id="SMF20161.1"/>
    </source>
</evidence>
<keyword evidence="5" id="KW-0479">Metal-binding</keyword>
<dbReference type="SUPFAM" id="SSF55811">
    <property type="entry name" value="Nudix"/>
    <property type="match status" value="1"/>
</dbReference>
<dbReference type="PANTHER" id="PTHR42904">
    <property type="entry name" value="NUDIX HYDROLASE, NUDC SUBFAMILY"/>
    <property type="match status" value="1"/>
</dbReference>
<dbReference type="GO" id="GO:0019677">
    <property type="term" value="P:NAD+ catabolic process"/>
    <property type="evidence" value="ECO:0007669"/>
    <property type="project" value="TreeGrafter"/>
</dbReference>
<dbReference type="PROSITE" id="PS00893">
    <property type="entry name" value="NUDIX_BOX"/>
    <property type="match status" value="1"/>
</dbReference>
<organism evidence="13 14">
    <name type="scientific">Kocuria marina subsp. indica</name>
    <dbReference type="NCBI Taxonomy" id="1049583"/>
    <lineage>
        <taxon>Bacteria</taxon>
        <taxon>Bacillati</taxon>
        <taxon>Actinomycetota</taxon>
        <taxon>Actinomycetes</taxon>
        <taxon>Micrococcales</taxon>
        <taxon>Micrococcaceae</taxon>
        <taxon>Kocuria</taxon>
    </lineage>
</organism>
<dbReference type="GO" id="GO:0006742">
    <property type="term" value="P:NADP+ catabolic process"/>
    <property type="evidence" value="ECO:0007669"/>
    <property type="project" value="TreeGrafter"/>
</dbReference>
<reference evidence="14" key="1">
    <citation type="submission" date="2017-04" db="EMBL/GenBank/DDBJ databases">
        <authorList>
            <person name="Varghese N."/>
            <person name="Submissions S."/>
        </authorList>
    </citation>
    <scope>NUCLEOTIDE SEQUENCE [LARGE SCALE GENOMIC DNA]</scope>
    <source>
        <strain evidence="14">NIO-1021</strain>
    </source>
</reference>
<dbReference type="AlphaFoldDB" id="A0A1X7DRF3"/>
<evidence type="ECO:0000256" key="1">
    <source>
        <dbReference type="ARBA" id="ARBA00001946"/>
    </source>
</evidence>
<dbReference type="InterPro" id="IPR015797">
    <property type="entry name" value="NUDIX_hydrolase-like_dom_sf"/>
</dbReference>
<evidence type="ECO:0000259" key="12">
    <source>
        <dbReference type="PROSITE" id="PS51462"/>
    </source>
</evidence>
<dbReference type="InterPro" id="IPR049734">
    <property type="entry name" value="NudC-like_C"/>
</dbReference>
<dbReference type="Proteomes" id="UP000192929">
    <property type="component" value="Unassembled WGS sequence"/>
</dbReference>